<dbReference type="RefSeq" id="WP_093886619.1">
    <property type="nucleotide sequence ID" value="NZ_FOQY01000005.1"/>
</dbReference>
<dbReference type="InterPro" id="IPR004360">
    <property type="entry name" value="Glyas_Fos-R_dOase_dom"/>
</dbReference>
<evidence type="ECO:0000313" key="3">
    <source>
        <dbReference type="EMBL" id="SFI84096.1"/>
    </source>
</evidence>
<keyword evidence="4" id="KW-1185">Reference proteome</keyword>
<dbReference type="InterPro" id="IPR029068">
    <property type="entry name" value="Glyas_Bleomycin-R_OHBP_Dase"/>
</dbReference>
<dbReference type="PANTHER" id="PTHR21366">
    <property type="entry name" value="GLYOXALASE FAMILY PROTEIN"/>
    <property type="match status" value="1"/>
</dbReference>
<evidence type="ECO:0000259" key="2">
    <source>
        <dbReference type="PROSITE" id="PS51819"/>
    </source>
</evidence>
<dbReference type="InterPro" id="IPR037523">
    <property type="entry name" value="VOC_core"/>
</dbReference>
<dbReference type="GO" id="GO:0051213">
    <property type="term" value="F:dioxygenase activity"/>
    <property type="evidence" value="ECO:0007669"/>
    <property type="project" value="UniProtKB-KW"/>
</dbReference>
<sequence>MKAGVSGVHHVKIWVSDLARSRSWYERVLGLELRTSFEDDDGAVRGMAFDVPGAGLQLALRENPELARALSGADPFALQTTGEGLDAWAAHLDALGVPHSPVVRASAGHVMGFLDPDGLQIRLYAPDDGGHAVRSGQAGTYRPGPVPGPDGGGRG</sequence>
<dbReference type="InterPro" id="IPR050383">
    <property type="entry name" value="GlyoxalaseI/FosfomycinResist"/>
</dbReference>
<dbReference type="GeneID" id="96297679"/>
<dbReference type="EMBL" id="FOQY01000005">
    <property type="protein sequence ID" value="SFI84096.1"/>
    <property type="molecule type" value="Genomic_DNA"/>
</dbReference>
<gene>
    <name evidence="3" type="ORF">SAMN05216275_105148</name>
</gene>
<keyword evidence="3" id="KW-0560">Oxidoreductase</keyword>
<keyword evidence="3" id="KW-0223">Dioxygenase</keyword>
<proteinExistence type="predicted"/>
<dbReference type="AlphaFoldDB" id="A0A1I3LI40"/>
<accession>A0A1I3LI40</accession>
<dbReference type="CDD" id="cd06587">
    <property type="entry name" value="VOC"/>
    <property type="match status" value="1"/>
</dbReference>
<dbReference type="SUPFAM" id="SSF54593">
    <property type="entry name" value="Glyoxalase/Bleomycin resistance protein/Dihydroxybiphenyl dioxygenase"/>
    <property type="match status" value="1"/>
</dbReference>
<evidence type="ECO:0000256" key="1">
    <source>
        <dbReference type="SAM" id="MobiDB-lite"/>
    </source>
</evidence>
<dbReference type="Pfam" id="PF00903">
    <property type="entry name" value="Glyoxalase"/>
    <property type="match status" value="1"/>
</dbReference>
<dbReference type="Gene3D" id="3.10.180.10">
    <property type="entry name" value="2,3-Dihydroxybiphenyl 1,2-Dioxygenase, domain 1"/>
    <property type="match status" value="1"/>
</dbReference>
<organism evidence="3 4">
    <name type="scientific">Streptosporangium canum</name>
    <dbReference type="NCBI Taxonomy" id="324952"/>
    <lineage>
        <taxon>Bacteria</taxon>
        <taxon>Bacillati</taxon>
        <taxon>Actinomycetota</taxon>
        <taxon>Actinomycetes</taxon>
        <taxon>Streptosporangiales</taxon>
        <taxon>Streptosporangiaceae</taxon>
        <taxon>Streptosporangium</taxon>
    </lineage>
</organism>
<dbReference type="PROSITE" id="PS51819">
    <property type="entry name" value="VOC"/>
    <property type="match status" value="1"/>
</dbReference>
<dbReference type="Proteomes" id="UP000199111">
    <property type="component" value="Unassembled WGS sequence"/>
</dbReference>
<protein>
    <submittedName>
        <fullName evidence="3">Catechol 2,3-dioxygenase</fullName>
    </submittedName>
</protein>
<feature type="region of interest" description="Disordered" evidence="1">
    <location>
        <begin position="131"/>
        <end position="155"/>
    </location>
</feature>
<name>A0A1I3LI40_9ACTN</name>
<reference evidence="4" key="1">
    <citation type="submission" date="2016-10" db="EMBL/GenBank/DDBJ databases">
        <authorList>
            <person name="Varghese N."/>
            <person name="Submissions S."/>
        </authorList>
    </citation>
    <scope>NUCLEOTIDE SEQUENCE [LARGE SCALE GENOMIC DNA]</scope>
    <source>
        <strain evidence="4">CGMCC 4.2126</strain>
    </source>
</reference>
<evidence type="ECO:0000313" key="4">
    <source>
        <dbReference type="Proteomes" id="UP000199111"/>
    </source>
</evidence>
<feature type="domain" description="VOC" evidence="2">
    <location>
        <begin position="7"/>
        <end position="126"/>
    </location>
</feature>